<dbReference type="AlphaFoldDB" id="A0A392QBM2"/>
<dbReference type="GO" id="GO:0016787">
    <property type="term" value="F:hydrolase activity"/>
    <property type="evidence" value="ECO:0007669"/>
    <property type="project" value="UniProtKB-KW"/>
</dbReference>
<feature type="region of interest" description="Disordered" evidence="1">
    <location>
        <begin position="24"/>
        <end position="48"/>
    </location>
</feature>
<feature type="non-terminal residue" evidence="2">
    <location>
        <position position="1"/>
    </location>
</feature>
<evidence type="ECO:0000256" key="1">
    <source>
        <dbReference type="SAM" id="MobiDB-lite"/>
    </source>
</evidence>
<dbReference type="EMBL" id="LXQA010126466">
    <property type="protein sequence ID" value="MCI21721.1"/>
    <property type="molecule type" value="Genomic_DNA"/>
</dbReference>
<feature type="non-terminal residue" evidence="2">
    <location>
        <position position="155"/>
    </location>
</feature>
<keyword evidence="2" id="KW-0378">Hydrolase</keyword>
<evidence type="ECO:0000313" key="2">
    <source>
        <dbReference type="EMBL" id="MCI21721.1"/>
    </source>
</evidence>
<accession>A0A392QBM2</accession>
<dbReference type="Proteomes" id="UP000265520">
    <property type="component" value="Unassembled WGS sequence"/>
</dbReference>
<reference evidence="2 3" key="1">
    <citation type="journal article" date="2018" name="Front. Plant Sci.">
        <title>Red Clover (Trifolium pratense) and Zigzag Clover (T. medium) - A Picture of Genomic Similarities and Differences.</title>
        <authorList>
            <person name="Dluhosova J."/>
            <person name="Istvanek J."/>
            <person name="Nedelnik J."/>
            <person name="Repkova J."/>
        </authorList>
    </citation>
    <scope>NUCLEOTIDE SEQUENCE [LARGE SCALE GENOMIC DNA]</scope>
    <source>
        <strain evidence="3">cv. 10/8</strain>
        <tissue evidence="2">Leaf</tissue>
    </source>
</reference>
<proteinExistence type="predicted"/>
<keyword evidence="3" id="KW-1185">Reference proteome</keyword>
<comment type="caution">
    <text evidence="2">The sequence shown here is derived from an EMBL/GenBank/DDBJ whole genome shotgun (WGS) entry which is preliminary data.</text>
</comment>
<organism evidence="2 3">
    <name type="scientific">Trifolium medium</name>
    <dbReference type="NCBI Taxonomy" id="97028"/>
    <lineage>
        <taxon>Eukaryota</taxon>
        <taxon>Viridiplantae</taxon>
        <taxon>Streptophyta</taxon>
        <taxon>Embryophyta</taxon>
        <taxon>Tracheophyta</taxon>
        <taxon>Spermatophyta</taxon>
        <taxon>Magnoliopsida</taxon>
        <taxon>eudicotyledons</taxon>
        <taxon>Gunneridae</taxon>
        <taxon>Pentapetalae</taxon>
        <taxon>rosids</taxon>
        <taxon>fabids</taxon>
        <taxon>Fabales</taxon>
        <taxon>Fabaceae</taxon>
        <taxon>Papilionoideae</taxon>
        <taxon>50 kb inversion clade</taxon>
        <taxon>NPAAA clade</taxon>
        <taxon>Hologalegina</taxon>
        <taxon>IRL clade</taxon>
        <taxon>Trifolieae</taxon>
        <taxon>Trifolium</taxon>
    </lineage>
</organism>
<name>A0A392QBM2_9FABA</name>
<evidence type="ECO:0000313" key="3">
    <source>
        <dbReference type="Proteomes" id="UP000265520"/>
    </source>
</evidence>
<sequence>VFFCPSDIESEDEEALEERNENIMAKETNVDKNTEAQRSKVIVETTHEDTRKANTSKFDCKDLEEINAMIDEDVIAAIDRVLSKGITLSLKSQHSVQRQEVPKLDPNFPEQLLQELRDIAFKEDLVEKFREGHNPKVNFNAVKEKIYANADAFSS</sequence>
<protein>
    <submittedName>
        <fullName evidence="2">Ubiquitin carboxyl-terminal hydrolase</fullName>
    </submittedName>
</protein>
<feature type="compositionally biased region" description="Basic and acidic residues" evidence="1">
    <location>
        <begin position="28"/>
        <end position="38"/>
    </location>
</feature>